<accession>A0A9D2RHQ1</accession>
<dbReference type="InterPro" id="IPR009051">
    <property type="entry name" value="Helical_ferredxn"/>
</dbReference>
<dbReference type="SUPFAM" id="SSF46548">
    <property type="entry name" value="alpha-helical ferredoxin"/>
    <property type="match status" value="1"/>
</dbReference>
<dbReference type="PANTHER" id="PTHR43100">
    <property type="entry name" value="GLUTAMATE SYNTHASE [NADPH] SMALL CHAIN"/>
    <property type="match status" value="1"/>
</dbReference>
<dbReference type="InterPro" id="IPR023753">
    <property type="entry name" value="FAD/NAD-binding_dom"/>
</dbReference>
<evidence type="ECO:0000256" key="2">
    <source>
        <dbReference type="ARBA" id="ARBA00023002"/>
    </source>
</evidence>
<evidence type="ECO:0000259" key="5">
    <source>
        <dbReference type="Pfam" id="PF07992"/>
    </source>
</evidence>
<evidence type="ECO:0000256" key="1">
    <source>
        <dbReference type="ARBA" id="ARBA00022605"/>
    </source>
</evidence>
<dbReference type="Gene3D" id="3.50.50.60">
    <property type="entry name" value="FAD/NAD(P)-binding domain"/>
    <property type="match status" value="2"/>
</dbReference>
<dbReference type="Pfam" id="PF14691">
    <property type="entry name" value="Fer4_20"/>
    <property type="match status" value="1"/>
</dbReference>
<dbReference type="Pfam" id="PF07992">
    <property type="entry name" value="Pyr_redox_2"/>
    <property type="match status" value="1"/>
</dbReference>
<gene>
    <name evidence="7" type="ORF">H9910_09270</name>
</gene>
<dbReference type="InterPro" id="IPR051394">
    <property type="entry name" value="Glutamate_Synthase"/>
</dbReference>
<feature type="domain" description="FAD/NAD(P)-binding" evidence="5">
    <location>
        <begin position="154"/>
        <end position="328"/>
    </location>
</feature>
<feature type="domain" description="Dihydroprymidine dehydrogenase" evidence="6">
    <location>
        <begin position="23"/>
        <end position="140"/>
    </location>
</feature>
<reference evidence="7" key="1">
    <citation type="journal article" date="2021" name="PeerJ">
        <title>Extensive microbial diversity within the chicken gut microbiome revealed by metagenomics and culture.</title>
        <authorList>
            <person name="Gilroy R."/>
            <person name="Ravi A."/>
            <person name="Getino M."/>
            <person name="Pursley I."/>
            <person name="Horton D.L."/>
            <person name="Alikhan N.F."/>
            <person name="Baker D."/>
            <person name="Gharbi K."/>
            <person name="Hall N."/>
            <person name="Watson M."/>
            <person name="Adriaenssens E.M."/>
            <person name="Foster-Nyarko E."/>
            <person name="Jarju S."/>
            <person name="Secka A."/>
            <person name="Antonio M."/>
            <person name="Oren A."/>
            <person name="Chaudhuri R.R."/>
            <person name="La Ragione R."/>
            <person name="Hildebrand F."/>
            <person name="Pallen M.J."/>
        </authorList>
    </citation>
    <scope>NUCLEOTIDE SEQUENCE</scope>
    <source>
        <strain evidence="7">ChiBcec15-3976</strain>
    </source>
</reference>
<dbReference type="GO" id="GO:0006537">
    <property type="term" value="P:glutamate biosynthetic process"/>
    <property type="evidence" value="ECO:0007669"/>
    <property type="project" value="UniProtKB-KW"/>
</dbReference>
<dbReference type="InterPro" id="IPR028261">
    <property type="entry name" value="DPD_II"/>
</dbReference>
<dbReference type="InterPro" id="IPR006005">
    <property type="entry name" value="Glut_synth_ssu1"/>
</dbReference>
<dbReference type="InterPro" id="IPR036188">
    <property type="entry name" value="FAD/NAD-bd_sf"/>
</dbReference>
<dbReference type="GO" id="GO:0016639">
    <property type="term" value="F:oxidoreductase activity, acting on the CH-NH2 group of donors, NAD or NADP as acceptor"/>
    <property type="evidence" value="ECO:0007669"/>
    <property type="project" value="InterPro"/>
</dbReference>
<dbReference type="Gene3D" id="1.10.1060.10">
    <property type="entry name" value="Alpha-helical ferredoxin"/>
    <property type="match status" value="1"/>
</dbReference>
<dbReference type="Proteomes" id="UP000823909">
    <property type="component" value="Unassembled WGS sequence"/>
</dbReference>
<organism evidence="7 8">
    <name type="scientific">Candidatus Mediterraneibacter quadrami</name>
    <dbReference type="NCBI Taxonomy" id="2838684"/>
    <lineage>
        <taxon>Bacteria</taxon>
        <taxon>Bacillati</taxon>
        <taxon>Bacillota</taxon>
        <taxon>Clostridia</taxon>
        <taxon>Lachnospirales</taxon>
        <taxon>Lachnospiraceae</taxon>
        <taxon>Mediterraneibacter</taxon>
    </lineage>
</organism>
<comment type="pathway">
    <text evidence="4">Amino-acid biosynthesis.</text>
</comment>
<protein>
    <submittedName>
        <fullName evidence="7">Glutamate synthase subunit beta</fullName>
    </submittedName>
</protein>
<proteinExistence type="predicted"/>
<evidence type="ECO:0000313" key="8">
    <source>
        <dbReference type="Proteomes" id="UP000823909"/>
    </source>
</evidence>
<dbReference type="EMBL" id="DWUU01000055">
    <property type="protein sequence ID" value="HJD43178.1"/>
    <property type="molecule type" value="Genomic_DNA"/>
</dbReference>
<dbReference type="GO" id="GO:0051536">
    <property type="term" value="F:iron-sulfur cluster binding"/>
    <property type="evidence" value="ECO:0007669"/>
    <property type="project" value="InterPro"/>
</dbReference>
<reference evidence="7" key="2">
    <citation type="submission" date="2021-04" db="EMBL/GenBank/DDBJ databases">
        <authorList>
            <person name="Gilroy R."/>
        </authorList>
    </citation>
    <scope>NUCLEOTIDE SEQUENCE</scope>
    <source>
        <strain evidence="7">ChiBcec15-3976</strain>
    </source>
</reference>
<dbReference type="NCBIfam" id="TIGR01317">
    <property type="entry name" value="GOGAT_sm_gam"/>
    <property type="match status" value="1"/>
</dbReference>
<evidence type="ECO:0000256" key="4">
    <source>
        <dbReference type="ARBA" id="ARBA00029440"/>
    </source>
</evidence>
<name>A0A9D2RHQ1_9FIRM</name>
<dbReference type="PRINTS" id="PR00419">
    <property type="entry name" value="ADXRDTASE"/>
</dbReference>
<sequence length="491" mass="54094">MGKPTGFLEYERKDAQIREPGERIRDFHEFKKPLSLEEQRIQGARCMECGVPFCQSGMMIAGMASGCPLHNLVPETNDLVFRGKWRLAYERLSKTHSFPEFTCRVCPALCEAACTCGLNGKPVAVKANEQAIIETAWAKGWVKPRVPSVRTGKRIAVVGSGPSGLAAAQELNRMGHTVTVFERSDRFGGLLRYGIPNMKLEKSIIDRRIRLMEEEGVIFRANADVGKDIPAKDLLRDYDRVILACGASNPRDISVPGRDAGNIFFAVDYLKSVTKSLLDSDLKDKGFVSPKGRHVLVIGGGDTGNDCVATAIRLGAKSVTQLEMMPEPPQSRTPGNPWPEWPKVLKTDYGQEEAIALFGKDPRVYQTTVTEFLKDGKGNVQKAKIISLEPKQDKKSGRMIMSPVEGTEKTVDAQLVLIAAGFLGSQKYVTDAFQTETDPRTNVKTKPGDYETTVPRVFTAGDMHRGQSLVVWAIAEGRNAARAVDRDLMGY</sequence>
<keyword evidence="2" id="KW-0560">Oxidoreductase</keyword>
<comment type="caution">
    <text evidence="7">The sequence shown here is derived from an EMBL/GenBank/DDBJ whole genome shotgun (WGS) entry which is preliminary data.</text>
</comment>
<keyword evidence="1" id="KW-0028">Amino-acid biosynthesis</keyword>
<evidence type="ECO:0000313" key="7">
    <source>
        <dbReference type="EMBL" id="HJD43178.1"/>
    </source>
</evidence>
<evidence type="ECO:0000256" key="3">
    <source>
        <dbReference type="ARBA" id="ARBA00023164"/>
    </source>
</evidence>
<keyword evidence="3" id="KW-0314">Glutamate biosynthesis</keyword>
<evidence type="ECO:0000259" key="6">
    <source>
        <dbReference type="Pfam" id="PF14691"/>
    </source>
</evidence>
<dbReference type="AlphaFoldDB" id="A0A9D2RHQ1"/>
<dbReference type="SUPFAM" id="SSF51971">
    <property type="entry name" value="Nucleotide-binding domain"/>
    <property type="match status" value="1"/>
</dbReference>